<sequence length="95" mass="11382">MIKKIIFFLIKEEFGIYNQLQDKIEKCDQEILTILDETINNGNNKKQYYIDQKVHKKNQQKTLGRSRLKRSMKNPMIKCFASWLCLAPSKKNMER</sequence>
<protein>
    <submittedName>
        <fullName evidence="1">Uncharacterized protein</fullName>
    </submittedName>
</protein>
<keyword evidence="2" id="KW-1185">Reference proteome</keyword>
<organism evidence="1 2">
    <name type="scientific">Flavobacterium oncorhynchi</name>
    <dbReference type="NCBI Taxonomy" id="728056"/>
    <lineage>
        <taxon>Bacteria</taxon>
        <taxon>Pseudomonadati</taxon>
        <taxon>Bacteroidota</taxon>
        <taxon>Flavobacteriia</taxon>
        <taxon>Flavobacteriales</taxon>
        <taxon>Flavobacteriaceae</taxon>
        <taxon>Flavobacterium</taxon>
    </lineage>
</organism>
<dbReference type="Proteomes" id="UP000198336">
    <property type="component" value="Unassembled WGS sequence"/>
</dbReference>
<dbReference type="EMBL" id="MUHA01000016">
    <property type="protein sequence ID" value="OXA99165.1"/>
    <property type="molecule type" value="Genomic_DNA"/>
</dbReference>
<evidence type="ECO:0000313" key="2">
    <source>
        <dbReference type="Proteomes" id="UP000198336"/>
    </source>
</evidence>
<comment type="caution">
    <text evidence="1">The sequence shown here is derived from an EMBL/GenBank/DDBJ whole genome shotgun (WGS) entry which is preliminary data.</text>
</comment>
<name>A0A226HY88_9FLAO</name>
<dbReference type="AlphaFoldDB" id="A0A226HY88"/>
<dbReference type="RefSeq" id="WP_089054548.1">
    <property type="nucleotide sequence ID" value="NZ_MUHA01000016.1"/>
</dbReference>
<gene>
    <name evidence="1" type="ORF">B0A75_12140</name>
</gene>
<accession>A0A226HY88</accession>
<reference evidence="1 2" key="1">
    <citation type="submission" date="2016-11" db="EMBL/GenBank/DDBJ databases">
        <title>Whole genomes of Flavobacteriaceae.</title>
        <authorList>
            <person name="Stine C."/>
            <person name="Li C."/>
            <person name="Tadesse D."/>
        </authorList>
    </citation>
    <scope>NUCLEOTIDE SEQUENCE [LARGE SCALE GENOMIC DNA]</scope>
    <source>
        <strain evidence="1 2">CCUG 59446</strain>
    </source>
</reference>
<proteinExistence type="predicted"/>
<evidence type="ECO:0000313" key="1">
    <source>
        <dbReference type="EMBL" id="OXA99165.1"/>
    </source>
</evidence>